<protein>
    <submittedName>
        <fullName evidence="6">MFS transporter</fullName>
    </submittedName>
</protein>
<dbReference type="PANTHER" id="PTHR11360:SF290">
    <property type="entry name" value="MONOCARBOXYLATE MFS PERMEASE"/>
    <property type="match status" value="1"/>
</dbReference>
<evidence type="ECO:0000256" key="4">
    <source>
        <dbReference type="SAM" id="Phobius"/>
    </source>
</evidence>
<dbReference type="EMBL" id="VDUZ01000005">
    <property type="protein sequence ID" value="TXL79496.1"/>
    <property type="molecule type" value="Genomic_DNA"/>
</dbReference>
<proteinExistence type="predicted"/>
<name>A0A5C8PS35_9HYPH</name>
<evidence type="ECO:0000256" key="1">
    <source>
        <dbReference type="ARBA" id="ARBA00022692"/>
    </source>
</evidence>
<dbReference type="InterPro" id="IPR020846">
    <property type="entry name" value="MFS_dom"/>
</dbReference>
<dbReference type="AlphaFoldDB" id="A0A5C8PS35"/>
<evidence type="ECO:0000256" key="3">
    <source>
        <dbReference type="ARBA" id="ARBA00023136"/>
    </source>
</evidence>
<evidence type="ECO:0000259" key="5">
    <source>
        <dbReference type="PROSITE" id="PS50850"/>
    </source>
</evidence>
<dbReference type="InterPro" id="IPR050327">
    <property type="entry name" value="Proton-linked_MCT"/>
</dbReference>
<feature type="transmembrane region" description="Helical" evidence="4">
    <location>
        <begin position="132"/>
        <end position="151"/>
    </location>
</feature>
<organism evidence="6 7">
    <name type="scientific">Vineibacter terrae</name>
    <dbReference type="NCBI Taxonomy" id="2586908"/>
    <lineage>
        <taxon>Bacteria</taxon>
        <taxon>Pseudomonadati</taxon>
        <taxon>Pseudomonadota</taxon>
        <taxon>Alphaproteobacteria</taxon>
        <taxon>Hyphomicrobiales</taxon>
        <taxon>Vineibacter</taxon>
    </lineage>
</organism>
<sequence>MKVSYGWIVVAVGMVVSCIGFGAMFSLAVFLEPISTATGWSRSGVSAAATLNFLCMGVASLGWGALSDRYGTRIVVLAGATLLGIGLVLASQTTSLPAFQILFGMIVGAANGAFFAPLTALAMAWIVRNRNLAAALVSAGMGMGSMTVAPLTRWLITDYDWRIAMLVLGGLVWCVILPTALLLRPAPGTVHAGGSIAADPDDPGLTVGQALRTPQFAIIALTFFACCATHSGPIFHMVSYAMGCGIAAMAATTVLSAAGLAGLGGRIGGGLIADRIGTKPTIVFGLALQAVAVSLYLVVDNLASFYALSILFGTAYGSVMPLYAILVRTYFGARIMGTTFGAVSMVSSLGMALGPWMGGWVFDTFGAYRWLYIGSLIFGVAAVGIALTFRPPAAGGAGLRRAVPQAS</sequence>
<feature type="transmembrane region" description="Helical" evidence="4">
    <location>
        <begin position="6"/>
        <end position="31"/>
    </location>
</feature>
<keyword evidence="1 4" id="KW-0812">Transmembrane</keyword>
<feature type="transmembrane region" description="Helical" evidence="4">
    <location>
        <begin position="240"/>
        <end position="261"/>
    </location>
</feature>
<feature type="transmembrane region" description="Helical" evidence="4">
    <location>
        <begin position="370"/>
        <end position="389"/>
    </location>
</feature>
<feature type="transmembrane region" description="Helical" evidence="4">
    <location>
        <begin position="102"/>
        <end position="126"/>
    </location>
</feature>
<evidence type="ECO:0000313" key="6">
    <source>
        <dbReference type="EMBL" id="TXL79496.1"/>
    </source>
</evidence>
<gene>
    <name evidence="6" type="ORF">FHP25_06000</name>
</gene>
<dbReference type="OrthoDB" id="9796632at2"/>
<dbReference type="PANTHER" id="PTHR11360">
    <property type="entry name" value="MONOCARBOXYLATE TRANSPORTER"/>
    <property type="match status" value="1"/>
</dbReference>
<dbReference type="PROSITE" id="PS50850">
    <property type="entry name" value="MFS"/>
    <property type="match status" value="1"/>
</dbReference>
<feature type="transmembrane region" description="Helical" evidence="4">
    <location>
        <begin position="282"/>
        <end position="299"/>
    </location>
</feature>
<feature type="transmembrane region" description="Helical" evidence="4">
    <location>
        <begin position="338"/>
        <end position="358"/>
    </location>
</feature>
<dbReference type="InterPro" id="IPR036259">
    <property type="entry name" value="MFS_trans_sf"/>
</dbReference>
<feature type="transmembrane region" description="Helical" evidence="4">
    <location>
        <begin position="70"/>
        <end position="90"/>
    </location>
</feature>
<feature type="domain" description="Major facilitator superfamily (MFS) profile" evidence="5">
    <location>
        <begin position="6"/>
        <end position="394"/>
    </location>
</feature>
<dbReference type="Gene3D" id="1.20.1250.20">
    <property type="entry name" value="MFS general substrate transporter like domains"/>
    <property type="match status" value="2"/>
</dbReference>
<dbReference type="SUPFAM" id="SSF103473">
    <property type="entry name" value="MFS general substrate transporter"/>
    <property type="match status" value="1"/>
</dbReference>
<keyword evidence="7" id="KW-1185">Reference proteome</keyword>
<keyword evidence="3 4" id="KW-0472">Membrane</keyword>
<accession>A0A5C8PS35</accession>
<dbReference type="InterPro" id="IPR011701">
    <property type="entry name" value="MFS"/>
</dbReference>
<dbReference type="GO" id="GO:0022857">
    <property type="term" value="F:transmembrane transporter activity"/>
    <property type="evidence" value="ECO:0007669"/>
    <property type="project" value="InterPro"/>
</dbReference>
<comment type="caution">
    <text evidence="6">The sequence shown here is derived from an EMBL/GenBank/DDBJ whole genome shotgun (WGS) entry which is preliminary data.</text>
</comment>
<feature type="transmembrane region" description="Helical" evidence="4">
    <location>
        <begin position="305"/>
        <end position="326"/>
    </location>
</feature>
<dbReference type="CDD" id="cd17355">
    <property type="entry name" value="MFS_YcxA_like"/>
    <property type="match status" value="1"/>
</dbReference>
<dbReference type="RefSeq" id="WP_147846003.1">
    <property type="nucleotide sequence ID" value="NZ_VDUZ01000005.1"/>
</dbReference>
<feature type="transmembrane region" description="Helical" evidence="4">
    <location>
        <begin position="43"/>
        <end position="64"/>
    </location>
</feature>
<dbReference type="Pfam" id="PF07690">
    <property type="entry name" value="MFS_1"/>
    <property type="match status" value="1"/>
</dbReference>
<reference evidence="6 7" key="1">
    <citation type="submission" date="2019-06" db="EMBL/GenBank/DDBJ databases">
        <title>New taxonomy in bacterial strain CC-CFT640, isolated from vineyard.</title>
        <authorList>
            <person name="Lin S.-Y."/>
            <person name="Tsai C.-F."/>
            <person name="Young C.-C."/>
        </authorList>
    </citation>
    <scope>NUCLEOTIDE SEQUENCE [LARGE SCALE GENOMIC DNA]</scope>
    <source>
        <strain evidence="6 7">CC-CFT640</strain>
    </source>
</reference>
<feature type="transmembrane region" description="Helical" evidence="4">
    <location>
        <begin position="163"/>
        <end position="183"/>
    </location>
</feature>
<dbReference type="Proteomes" id="UP000321638">
    <property type="component" value="Unassembled WGS sequence"/>
</dbReference>
<evidence type="ECO:0000256" key="2">
    <source>
        <dbReference type="ARBA" id="ARBA00022989"/>
    </source>
</evidence>
<evidence type="ECO:0000313" key="7">
    <source>
        <dbReference type="Proteomes" id="UP000321638"/>
    </source>
</evidence>
<dbReference type="PROSITE" id="PS51257">
    <property type="entry name" value="PROKAR_LIPOPROTEIN"/>
    <property type="match status" value="1"/>
</dbReference>
<keyword evidence="2 4" id="KW-1133">Transmembrane helix</keyword>